<dbReference type="Proteomes" id="UP000241085">
    <property type="component" value="Unassembled WGS sequence"/>
</dbReference>
<dbReference type="InterPro" id="IPR040719">
    <property type="entry name" value="DUF5597"/>
</dbReference>
<evidence type="ECO:0000259" key="3">
    <source>
        <dbReference type="Pfam" id="PF02449"/>
    </source>
</evidence>
<protein>
    <submittedName>
        <fullName evidence="5">Glycoside hydrolase</fullName>
    </submittedName>
</protein>
<dbReference type="Pfam" id="PF02449">
    <property type="entry name" value="Glyco_hydro_42"/>
    <property type="match status" value="1"/>
</dbReference>
<dbReference type="Gene3D" id="2.60.220.20">
    <property type="entry name" value="putative beta-Galactosidase from caulobacter crescentus"/>
    <property type="match status" value="1"/>
</dbReference>
<gene>
    <name evidence="5" type="ORF">C1I63_03450</name>
</gene>
<dbReference type="AlphaFoldDB" id="A0A2T4UR35"/>
<reference evidence="5 6" key="1">
    <citation type="submission" date="2018-03" db="EMBL/GenBank/DDBJ databases">
        <title>Bacteriophage NCPPB3778 and a type I-E CRISPR drive the evolution of the US Biological Select Agent, Rathayibacter toxicus.</title>
        <authorList>
            <person name="Davis E.W.II."/>
            <person name="Tabima J.F."/>
            <person name="Weisberg A.J."/>
            <person name="Dantas Lopes L."/>
            <person name="Wiseman M.S."/>
            <person name="Wiseman M.S."/>
            <person name="Pupko T."/>
            <person name="Belcher M.S."/>
            <person name="Sechler A.J."/>
            <person name="Tancos M.A."/>
            <person name="Schroeder B.K."/>
            <person name="Murray T.D."/>
            <person name="Luster D.G."/>
            <person name="Schneider W.L."/>
            <person name="Rogers E."/>
            <person name="Andreote F.D."/>
            <person name="Grunwald N.J."/>
            <person name="Putnam M.L."/>
            <person name="Chang J.H."/>
        </authorList>
    </citation>
    <scope>NUCLEOTIDE SEQUENCE [LARGE SCALE GENOMIC DNA]</scope>
    <source>
        <strain evidence="5 6">DSM 15933</strain>
    </source>
</reference>
<proteinExistence type="predicted"/>
<organism evidence="5 6">
    <name type="scientific">Rathayibacter caricis DSM 15933</name>
    <dbReference type="NCBI Taxonomy" id="1328867"/>
    <lineage>
        <taxon>Bacteria</taxon>
        <taxon>Bacillati</taxon>
        <taxon>Actinomycetota</taxon>
        <taxon>Actinomycetes</taxon>
        <taxon>Micrococcales</taxon>
        <taxon>Microbacteriaceae</taxon>
        <taxon>Rathayibacter</taxon>
    </lineage>
</organism>
<dbReference type="InterPro" id="IPR017853">
    <property type="entry name" value="GH"/>
</dbReference>
<keyword evidence="1 5" id="KW-0378">Hydrolase</keyword>
<accession>A0A2T4UR35</accession>
<feature type="domain" description="Glycoside hydrolase family 42 N-terminal" evidence="3">
    <location>
        <begin position="62"/>
        <end position="219"/>
    </location>
</feature>
<dbReference type="EMBL" id="PZPL01000001">
    <property type="protein sequence ID" value="PTL71984.1"/>
    <property type="molecule type" value="Genomic_DNA"/>
</dbReference>
<keyword evidence="2" id="KW-0326">Glycosidase</keyword>
<dbReference type="Gene3D" id="3.20.20.80">
    <property type="entry name" value="Glycosidases"/>
    <property type="match status" value="1"/>
</dbReference>
<evidence type="ECO:0000313" key="5">
    <source>
        <dbReference type="EMBL" id="PTL71984.1"/>
    </source>
</evidence>
<name>A0A2T4UR35_9MICO</name>
<keyword evidence="6" id="KW-1185">Reference proteome</keyword>
<feature type="domain" description="DUF5597" evidence="4">
    <location>
        <begin position="398"/>
        <end position="536"/>
    </location>
</feature>
<dbReference type="GO" id="GO:0009341">
    <property type="term" value="C:beta-galactosidase complex"/>
    <property type="evidence" value="ECO:0007669"/>
    <property type="project" value="InterPro"/>
</dbReference>
<evidence type="ECO:0000256" key="2">
    <source>
        <dbReference type="ARBA" id="ARBA00023295"/>
    </source>
</evidence>
<evidence type="ECO:0000256" key="1">
    <source>
        <dbReference type="ARBA" id="ARBA00022801"/>
    </source>
</evidence>
<dbReference type="GO" id="GO:0005975">
    <property type="term" value="P:carbohydrate metabolic process"/>
    <property type="evidence" value="ECO:0007669"/>
    <property type="project" value="InterPro"/>
</dbReference>
<dbReference type="RefSeq" id="WP_107573782.1">
    <property type="nucleotide sequence ID" value="NZ_PZPL01000001.1"/>
</dbReference>
<evidence type="ECO:0000313" key="6">
    <source>
        <dbReference type="Proteomes" id="UP000241085"/>
    </source>
</evidence>
<dbReference type="InterPro" id="IPR013529">
    <property type="entry name" value="Glyco_hydro_42_N"/>
</dbReference>
<dbReference type="SUPFAM" id="SSF51445">
    <property type="entry name" value="(Trans)glycosidases"/>
    <property type="match status" value="1"/>
</dbReference>
<sequence>MTSLSLPVLPLAGTDGTSASDLPRLERVGEAVRLIVDGAPYLALGGELHNSTSSDPAYLDRACARLAESGVTTIVATTSWDEVETTEGAFDFSSVSATLDVARRHGLRIVLIWFGAYKNARSTYAPTWVRADLDRFPRARVVPSETAAPFSYVGAMSKPELSVFSRELRAADAAAYAALLEHLRVEDAEHTVIMVQIENEVGLLGGGRDISPTAQAAWESDVPADVIETVLLHEEFAGSWLAERLTQSTGSWAEVFGEDNRSDELFMSWGFASYIEELAALGKAVLPLPTLVNAWLGPQPGQTQAGQYPSGGPTSAMIPVWESLAPSIDIIAPDIYVQDSEPVMREYSRGGRALLIPEARFRVADLFLALARYNGVGYCAFGVEDGRPGNQFFTASSLLTSQTEAVVHAQAAGRIRAVLLEGEEPQTFSFGEYTVTVHDTAALFTRVLLDAGVARPVSRPELELESSAGPFGPDPADDRAFGAILQVADDEFLLLGTGFTVDFAHSLDVVELDRVRELRQEDGDWIEGRLLNGDEHMRLVPTGEIGGSRVRLLRHRAQ</sequence>
<dbReference type="Pfam" id="PF18120">
    <property type="entry name" value="DUF5597"/>
    <property type="match status" value="1"/>
</dbReference>
<dbReference type="GO" id="GO:0004565">
    <property type="term" value="F:beta-galactosidase activity"/>
    <property type="evidence" value="ECO:0007669"/>
    <property type="project" value="InterPro"/>
</dbReference>
<comment type="caution">
    <text evidence="5">The sequence shown here is derived from an EMBL/GenBank/DDBJ whole genome shotgun (WGS) entry which is preliminary data.</text>
</comment>
<evidence type="ECO:0000259" key="4">
    <source>
        <dbReference type="Pfam" id="PF18120"/>
    </source>
</evidence>